<dbReference type="Proteomes" id="UP001153737">
    <property type="component" value="Chromosome 2"/>
</dbReference>
<evidence type="ECO:0000313" key="1">
    <source>
        <dbReference type="EMBL" id="CAG9819009.1"/>
    </source>
</evidence>
<proteinExistence type="predicted"/>
<dbReference type="PANTHER" id="PTHR14614">
    <property type="entry name" value="HEPATOCELLULAR CARCINOMA-ASSOCIATED ANTIGEN"/>
    <property type="match status" value="1"/>
</dbReference>
<protein>
    <recommendedName>
        <fullName evidence="3">FAM86 N-terminal domain-containing protein</fullName>
    </recommendedName>
</protein>
<name>A0A9N9X2R9_PHACE</name>
<dbReference type="SUPFAM" id="SSF53335">
    <property type="entry name" value="S-adenosyl-L-methionine-dependent methyltransferases"/>
    <property type="match status" value="1"/>
</dbReference>
<dbReference type="AlphaFoldDB" id="A0A9N9X2R9"/>
<dbReference type="InterPro" id="IPR029063">
    <property type="entry name" value="SAM-dependent_MTases_sf"/>
</dbReference>
<dbReference type="EMBL" id="OU896708">
    <property type="protein sequence ID" value="CAG9819009.1"/>
    <property type="molecule type" value="Genomic_DNA"/>
</dbReference>
<keyword evidence="2" id="KW-1185">Reference proteome</keyword>
<dbReference type="Pfam" id="PF10294">
    <property type="entry name" value="Methyltransf_16"/>
    <property type="match status" value="2"/>
</dbReference>
<reference evidence="1" key="1">
    <citation type="submission" date="2022-01" db="EMBL/GenBank/DDBJ databases">
        <authorList>
            <person name="King R."/>
        </authorList>
    </citation>
    <scope>NUCLEOTIDE SEQUENCE</scope>
</reference>
<evidence type="ECO:0008006" key="3">
    <source>
        <dbReference type="Google" id="ProtNLM"/>
    </source>
</evidence>
<dbReference type="InterPro" id="IPR019410">
    <property type="entry name" value="Methyltransf_16"/>
</dbReference>
<gene>
    <name evidence="1" type="ORF">PHAECO_LOCUS6406</name>
</gene>
<dbReference type="OrthoDB" id="194386at2759"/>
<reference evidence="1" key="2">
    <citation type="submission" date="2022-10" db="EMBL/GenBank/DDBJ databases">
        <authorList>
            <consortium name="ENA_rothamsted_submissions"/>
            <consortium name="culmorum"/>
            <person name="King R."/>
        </authorList>
    </citation>
    <scope>NUCLEOTIDE SEQUENCE</scope>
</reference>
<dbReference type="GO" id="GO:0032991">
    <property type="term" value="C:protein-containing complex"/>
    <property type="evidence" value="ECO:0007669"/>
    <property type="project" value="TreeGrafter"/>
</dbReference>
<accession>A0A9N9X2R9</accession>
<dbReference type="PANTHER" id="PTHR14614:SF130">
    <property type="entry name" value="PROTEIN-LYSINE N-METHYLTRANSFERASE EEF2KMT"/>
    <property type="match status" value="1"/>
</dbReference>
<dbReference type="Gene3D" id="3.40.50.150">
    <property type="entry name" value="Vaccinia Virus protein VP39"/>
    <property type="match status" value="1"/>
</dbReference>
<evidence type="ECO:0000313" key="2">
    <source>
        <dbReference type="Proteomes" id="UP001153737"/>
    </source>
</evidence>
<organism evidence="1 2">
    <name type="scientific">Phaedon cochleariae</name>
    <name type="common">Mustard beetle</name>
    <dbReference type="NCBI Taxonomy" id="80249"/>
    <lineage>
        <taxon>Eukaryota</taxon>
        <taxon>Metazoa</taxon>
        <taxon>Ecdysozoa</taxon>
        <taxon>Arthropoda</taxon>
        <taxon>Hexapoda</taxon>
        <taxon>Insecta</taxon>
        <taxon>Pterygota</taxon>
        <taxon>Neoptera</taxon>
        <taxon>Endopterygota</taxon>
        <taxon>Coleoptera</taxon>
        <taxon>Polyphaga</taxon>
        <taxon>Cucujiformia</taxon>
        <taxon>Chrysomeloidea</taxon>
        <taxon>Chrysomelidae</taxon>
        <taxon>Chrysomelinae</taxon>
        <taxon>Chrysomelini</taxon>
        <taxon>Phaedon</taxon>
    </lineage>
</organism>
<sequence length="364" mass="41797">MSCPVTKEKVEFVTKQFLCNVPLNNFQWNDIFSDLILDEIAQQTLLDSTINSNLVLHLPLPTNYQKSFLKRIIDCLEECRQRYSELKETVICDEIYSAYGRLVAIAVTEDNFKHYMIKDKDKVISLKESNNLISDGTTGLRTWQAALVLSEWIFKNESLFKNETIMELGAGVGLIGLVLRECSPKKIYLTDCHQTVLNNLCKNLKINIDKYRDKYRPDAQENEDSSFPRGFPIEDRVEIICASRCLYHNVGPPDTYVLKLPWEEVNIEECHKLGVIDSIIAADIVYDEDSFVALVGALKCLTESCSVKRVIFSCTERNPETLKSFLLQMNSASFFQQELEIPVQNNFIWPTDTPVKLFSFKRSL</sequence>